<dbReference type="Proteomes" id="UP000276349">
    <property type="component" value="Unassembled WGS sequence"/>
</dbReference>
<evidence type="ECO:0000256" key="1">
    <source>
        <dbReference type="SAM" id="Phobius"/>
    </source>
</evidence>
<proteinExistence type="predicted"/>
<dbReference type="EMBL" id="RXNR01000008">
    <property type="protein sequence ID" value="RTQ95061.1"/>
    <property type="molecule type" value="Genomic_DNA"/>
</dbReference>
<organism evidence="2 3">
    <name type="scientific">Lysinibacillus telephonicus</name>
    <dbReference type="NCBI Taxonomy" id="1714840"/>
    <lineage>
        <taxon>Bacteria</taxon>
        <taxon>Bacillati</taxon>
        <taxon>Bacillota</taxon>
        <taxon>Bacilli</taxon>
        <taxon>Bacillales</taxon>
        <taxon>Bacillaceae</taxon>
        <taxon>Lysinibacillus</taxon>
    </lineage>
</organism>
<name>A0A3S0I3E2_9BACI</name>
<accession>A0A3S0I3E2</accession>
<dbReference type="AlphaFoldDB" id="A0A3S0I3E2"/>
<dbReference type="Gene3D" id="1.25.40.10">
    <property type="entry name" value="Tetratricopeptide repeat domain"/>
    <property type="match status" value="1"/>
</dbReference>
<gene>
    <name evidence="2" type="ORF">EKG35_04095</name>
</gene>
<protein>
    <submittedName>
        <fullName evidence="2">PLDc_N domain-containing protein</fullName>
    </submittedName>
</protein>
<dbReference type="InterPro" id="IPR011990">
    <property type="entry name" value="TPR-like_helical_dom_sf"/>
</dbReference>
<reference evidence="2 3" key="1">
    <citation type="submission" date="2018-12" db="EMBL/GenBank/DDBJ databases">
        <authorList>
            <person name="Yu L."/>
        </authorList>
    </citation>
    <scope>NUCLEOTIDE SEQUENCE [LARGE SCALE GENOMIC DNA]</scope>
    <source>
        <strain evidence="2 3">S5H2222</strain>
    </source>
</reference>
<keyword evidence="3" id="KW-1185">Reference proteome</keyword>
<dbReference type="RefSeq" id="WP_126293055.1">
    <property type="nucleotide sequence ID" value="NZ_CP185866.1"/>
</dbReference>
<evidence type="ECO:0000313" key="3">
    <source>
        <dbReference type="Proteomes" id="UP000276349"/>
    </source>
</evidence>
<comment type="caution">
    <text evidence="2">The sequence shown here is derived from an EMBL/GenBank/DDBJ whole genome shotgun (WGS) entry which is preliminary data.</text>
</comment>
<dbReference type="OrthoDB" id="1933450at2"/>
<keyword evidence="1" id="KW-0472">Membrane</keyword>
<keyword evidence="1" id="KW-1133">Transmembrane helix</keyword>
<evidence type="ECO:0000313" key="2">
    <source>
        <dbReference type="EMBL" id="RTQ95061.1"/>
    </source>
</evidence>
<feature type="transmembrane region" description="Helical" evidence="1">
    <location>
        <begin position="29"/>
        <end position="49"/>
    </location>
</feature>
<sequence>MFNVLMVYFLIVFIYLIIEYRKDQKNFTVKMLIAFFCPFIGLIILYFMFHHIKNEERSIPDGLIKKGEEQTEILRMVDVEKETSIVPMKDALLLNDHQTKRKMLLDILKNDTFHHIGILQSALENDDTETSHYAATAIQDIKGKLQNSIRQLEYQIEKQPDDVDVLISFSQVIKQYLNTGYLDERTKKQYSYRYSQILGKVIEAVPQEKKYYIEKINCDLQLGELETAEKYSQLFLKFCANEEEAYFMAMKLYYSLKNQMKFKEVLQMLRDSSVRLSPQGLNKIRFWLHGDTNGY</sequence>
<keyword evidence="1" id="KW-0812">Transmembrane</keyword>
<feature type="transmembrane region" description="Helical" evidence="1">
    <location>
        <begin position="6"/>
        <end position="22"/>
    </location>
</feature>